<organism evidence="2 3">
    <name type="scientific">Muiribacterium halophilum</name>
    <dbReference type="NCBI Taxonomy" id="2053465"/>
    <lineage>
        <taxon>Bacteria</taxon>
        <taxon>Candidatus Muiribacteriota</taxon>
        <taxon>Candidatus Muiribacteriia</taxon>
        <taxon>Candidatus Muiribacteriales</taxon>
        <taxon>Candidatus Muiribacteriaceae</taxon>
        <taxon>Candidatus Muiribacterium</taxon>
    </lineage>
</organism>
<reference evidence="2 3" key="1">
    <citation type="submission" date="2017-11" db="EMBL/GenBank/DDBJ databases">
        <title>Genome-resolved metagenomics identifies genetic mobility, metabolic interactions, and unexpected diversity in perchlorate-reducing communities.</title>
        <authorList>
            <person name="Barnum T.P."/>
            <person name="Figueroa I.A."/>
            <person name="Carlstrom C.I."/>
            <person name="Lucas L.N."/>
            <person name="Engelbrektson A.L."/>
            <person name="Coates J.D."/>
        </authorList>
    </citation>
    <scope>NUCLEOTIDE SEQUENCE [LARGE SCALE GENOMIC DNA]</scope>
    <source>
        <strain evidence="2">BM706</strain>
    </source>
</reference>
<feature type="transmembrane region" description="Helical" evidence="1">
    <location>
        <begin position="6"/>
        <end position="21"/>
    </location>
</feature>
<evidence type="ECO:0008006" key="4">
    <source>
        <dbReference type="Google" id="ProtNLM"/>
    </source>
</evidence>
<keyword evidence="1" id="KW-0472">Membrane</keyword>
<accession>A0A2N5ZGR2</accession>
<keyword evidence="1" id="KW-0812">Transmembrane</keyword>
<gene>
    <name evidence="2" type="ORF">C0601_06125</name>
</gene>
<keyword evidence="1" id="KW-1133">Transmembrane helix</keyword>
<dbReference type="EMBL" id="PKTG01000079">
    <property type="protein sequence ID" value="PLX17888.1"/>
    <property type="molecule type" value="Genomic_DNA"/>
</dbReference>
<proteinExistence type="predicted"/>
<evidence type="ECO:0000313" key="2">
    <source>
        <dbReference type="EMBL" id="PLX17888.1"/>
    </source>
</evidence>
<comment type="caution">
    <text evidence="2">The sequence shown here is derived from an EMBL/GenBank/DDBJ whole genome shotgun (WGS) entry which is preliminary data.</text>
</comment>
<protein>
    <recommendedName>
        <fullName evidence="4">Amino acid transport protein</fullName>
    </recommendedName>
</protein>
<evidence type="ECO:0000313" key="3">
    <source>
        <dbReference type="Proteomes" id="UP000234857"/>
    </source>
</evidence>
<feature type="transmembrane region" description="Helical" evidence="1">
    <location>
        <begin position="28"/>
        <end position="61"/>
    </location>
</feature>
<evidence type="ECO:0000256" key="1">
    <source>
        <dbReference type="SAM" id="Phobius"/>
    </source>
</evidence>
<dbReference type="Proteomes" id="UP000234857">
    <property type="component" value="Unassembled WGS sequence"/>
</dbReference>
<sequence>MEKFIVGFFMGIIGMGYFAIGKKRANFVFLISGILMMVIPYFVSNWLSLSAIFLLTLIAPFFF</sequence>
<name>A0A2N5ZGR2_MUIH1</name>
<dbReference type="AlphaFoldDB" id="A0A2N5ZGR2"/>